<proteinExistence type="predicted"/>
<dbReference type="Proteomes" id="UP000790377">
    <property type="component" value="Unassembled WGS sequence"/>
</dbReference>
<reference evidence="1" key="1">
    <citation type="journal article" date="2021" name="New Phytol.">
        <title>Evolutionary innovations through gain and loss of genes in the ectomycorrhizal Boletales.</title>
        <authorList>
            <person name="Wu G."/>
            <person name="Miyauchi S."/>
            <person name="Morin E."/>
            <person name="Kuo A."/>
            <person name="Drula E."/>
            <person name="Varga T."/>
            <person name="Kohler A."/>
            <person name="Feng B."/>
            <person name="Cao Y."/>
            <person name="Lipzen A."/>
            <person name="Daum C."/>
            <person name="Hundley H."/>
            <person name="Pangilinan J."/>
            <person name="Johnson J."/>
            <person name="Barry K."/>
            <person name="LaButti K."/>
            <person name="Ng V."/>
            <person name="Ahrendt S."/>
            <person name="Min B."/>
            <person name="Choi I.G."/>
            <person name="Park H."/>
            <person name="Plett J.M."/>
            <person name="Magnuson J."/>
            <person name="Spatafora J.W."/>
            <person name="Nagy L.G."/>
            <person name="Henrissat B."/>
            <person name="Grigoriev I.V."/>
            <person name="Yang Z.L."/>
            <person name="Xu J."/>
            <person name="Martin F.M."/>
        </authorList>
    </citation>
    <scope>NUCLEOTIDE SEQUENCE</scope>
    <source>
        <strain evidence="1">ATCC 28755</strain>
    </source>
</reference>
<gene>
    <name evidence="1" type="ORF">BJ138DRAFT_1115738</name>
</gene>
<name>A0ACB8A4Y4_9AGAM</name>
<dbReference type="EMBL" id="MU267814">
    <property type="protein sequence ID" value="KAH7908559.1"/>
    <property type="molecule type" value="Genomic_DNA"/>
</dbReference>
<accession>A0ACB8A4Y4</accession>
<protein>
    <submittedName>
        <fullName evidence="1">Uncharacterized protein</fullName>
    </submittedName>
</protein>
<evidence type="ECO:0000313" key="2">
    <source>
        <dbReference type="Proteomes" id="UP000790377"/>
    </source>
</evidence>
<evidence type="ECO:0000313" key="1">
    <source>
        <dbReference type="EMBL" id="KAH7908559.1"/>
    </source>
</evidence>
<sequence>MDHVTDTEVDASLLDFIAKLCSFLKLPCCGLIEGVELLNGRGIEILGRGTVSRMSLSAHAYDSRLRCVLGDEVKEGKGTIKVIHRIVLHRERDEACQRASATRFGRNVPMFLYNNKNAEAVHLTAEQPTDLLFQSKVRLSTWWWWGRKKVVQLGDDSGALVDNVLDVLGTLVVVASPTWSSAFVHRSPKREERKGLRTGD</sequence>
<keyword evidence="2" id="KW-1185">Reference proteome</keyword>
<organism evidence="1 2">
    <name type="scientific">Hygrophoropsis aurantiaca</name>
    <dbReference type="NCBI Taxonomy" id="72124"/>
    <lineage>
        <taxon>Eukaryota</taxon>
        <taxon>Fungi</taxon>
        <taxon>Dikarya</taxon>
        <taxon>Basidiomycota</taxon>
        <taxon>Agaricomycotina</taxon>
        <taxon>Agaricomycetes</taxon>
        <taxon>Agaricomycetidae</taxon>
        <taxon>Boletales</taxon>
        <taxon>Coniophorineae</taxon>
        <taxon>Hygrophoropsidaceae</taxon>
        <taxon>Hygrophoropsis</taxon>
    </lineage>
</organism>
<comment type="caution">
    <text evidence="1">The sequence shown here is derived from an EMBL/GenBank/DDBJ whole genome shotgun (WGS) entry which is preliminary data.</text>
</comment>